<name>A0A5C6V6J0_9BURK</name>
<comment type="caution">
    <text evidence="2">The sequence shown here is derived from an EMBL/GenBank/DDBJ whole genome shotgun (WGS) entry which is preliminary data.</text>
</comment>
<sequence>MNSNLGNLPFNRYQFNVHSQNGEDGVIAELHKRLGLDASNDSWCVEFGAWDGMHLSNTFALVEQGWRAVYIEGDATRYKDLLDTATRYSKIVPVCAFVARSSADELSLDAILRKTSIPSEFSLLSIDIDSYDCDVWESLTDYMPKIVVIEINSSVPPGIVWRHSDKTPGNTFSATCNVARRKGYTLVCHTGNLIFVRDDLVVNLDIDKRYIDFPELLFQFDGIWVPENLFREPKPGLAIVRGFATRLIPKQLLPVVRKAYKALSDRTAERDQIRDVASGLDVIPDRRHR</sequence>
<dbReference type="EMBL" id="JAZHGA010000051">
    <property type="protein sequence ID" value="MEM5345676.1"/>
    <property type="molecule type" value="Genomic_DNA"/>
</dbReference>
<dbReference type="EMBL" id="VOQS01000005">
    <property type="protein sequence ID" value="TXC80697.1"/>
    <property type="molecule type" value="Genomic_DNA"/>
</dbReference>
<protein>
    <recommendedName>
        <fullName evidence="5">FkbM family methyltransferase</fullName>
    </recommendedName>
</protein>
<dbReference type="RefSeq" id="WP_147238143.1">
    <property type="nucleotide sequence ID" value="NZ_JAZHFZ010000054.1"/>
</dbReference>
<reference evidence="2" key="2">
    <citation type="submission" date="2019-08" db="EMBL/GenBank/DDBJ databases">
        <authorList>
            <person name="Im W.-T."/>
        </authorList>
    </citation>
    <scope>NUCLEOTIDE SEQUENCE</scope>
    <source>
        <strain evidence="2">NF 2-5-3</strain>
    </source>
</reference>
<dbReference type="Proteomes" id="UP000321776">
    <property type="component" value="Unassembled WGS sequence"/>
</dbReference>
<dbReference type="AlphaFoldDB" id="A0A5C6V6J0"/>
<evidence type="ECO:0000313" key="4">
    <source>
        <dbReference type="Proteomes" id="UP001481677"/>
    </source>
</evidence>
<reference evidence="2 3" key="1">
    <citation type="journal article" date="2018" name="Int. J. Syst. Evol. Microbiol.">
        <title>Paraburkholderia azotifigens sp. nov., a nitrogen-fixing bacterium isolated from paddy soil.</title>
        <authorList>
            <person name="Choi G.M."/>
            <person name="Im W.T."/>
        </authorList>
    </citation>
    <scope>NUCLEOTIDE SEQUENCE [LARGE SCALE GENOMIC DNA]</scope>
    <source>
        <strain evidence="2 3">NF 2-5-3</strain>
    </source>
</reference>
<gene>
    <name evidence="2" type="ORF">FRZ40_41370</name>
    <name evidence="1" type="ORF">V4C56_39390</name>
</gene>
<accession>A0A5C6V6J0</accession>
<reference evidence="1 4" key="3">
    <citation type="submission" date="2024-01" db="EMBL/GenBank/DDBJ databases">
        <title>The diversity of rhizobia nodulating Mimosa spp. in eleven states of Brazil covering several biomes is determined by host plant, location, and edaphic factors.</title>
        <authorList>
            <person name="Rouws L."/>
            <person name="Barauna A."/>
            <person name="Beukes C."/>
            <person name="De Faria S.M."/>
            <person name="Gross E."/>
            <person name="Dos Reis Junior F.B."/>
            <person name="Simon M."/>
            <person name="Maluk M."/>
            <person name="Odee D.W."/>
            <person name="Kenicer G."/>
            <person name="Young J.P.W."/>
            <person name="Reis V.M."/>
            <person name="Zilli J."/>
            <person name="James E.K."/>
        </authorList>
    </citation>
    <scope>NUCLEOTIDE SEQUENCE [LARGE SCALE GENOMIC DNA]</scope>
    <source>
        <strain evidence="1 4">JPY530</strain>
    </source>
</reference>
<evidence type="ECO:0000313" key="1">
    <source>
        <dbReference type="EMBL" id="MEM5345676.1"/>
    </source>
</evidence>
<dbReference type="Proteomes" id="UP001481677">
    <property type="component" value="Unassembled WGS sequence"/>
</dbReference>
<organism evidence="2 3">
    <name type="scientific">Paraburkholderia azotifigens</name>
    <dbReference type="NCBI Taxonomy" id="2057004"/>
    <lineage>
        <taxon>Bacteria</taxon>
        <taxon>Pseudomonadati</taxon>
        <taxon>Pseudomonadota</taxon>
        <taxon>Betaproteobacteria</taxon>
        <taxon>Burkholderiales</taxon>
        <taxon>Burkholderiaceae</taxon>
        <taxon>Paraburkholderia</taxon>
    </lineage>
</organism>
<evidence type="ECO:0000313" key="3">
    <source>
        <dbReference type="Proteomes" id="UP000321776"/>
    </source>
</evidence>
<proteinExistence type="predicted"/>
<keyword evidence="4" id="KW-1185">Reference proteome</keyword>
<evidence type="ECO:0008006" key="5">
    <source>
        <dbReference type="Google" id="ProtNLM"/>
    </source>
</evidence>
<evidence type="ECO:0000313" key="2">
    <source>
        <dbReference type="EMBL" id="TXC80697.1"/>
    </source>
</evidence>